<keyword evidence="1" id="KW-0472">Membrane</keyword>
<dbReference type="EMBL" id="CAEZSN010000115">
    <property type="protein sequence ID" value="CAB4548124.1"/>
    <property type="molecule type" value="Genomic_DNA"/>
</dbReference>
<feature type="transmembrane region" description="Helical" evidence="1">
    <location>
        <begin position="44"/>
        <end position="63"/>
    </location>
</feature>
<sequence>MPSPKPIQLNLALTLVALEVLTSAAVTIYFGYGLITNQANDLPILAAIVALMIGTTVFLAAATKALYDLKRWGRSALIFWQFLQISLGWGTIDGKSGILWLGITIFAVSGITAILLFSKPVSKTISN</sequence>
<protein>
    <submittedName>
        <fullName evidence="2">Unannotated protein</fullName>
    </submittedName>
</protein>
<reference evidence="2" key="1">
    <citation type="submission" date="2020-05" db="EMBL/GenBank/DDBJ databases">
        <authorList>
            <person name="Chiriac C."/>
            <person name="Salcher M."/>
            <person name="Ghai R."/>
            <person name="Kavagutti S V."/>
        </authorList>
    </citation>
    <scope>NUCLEOTIDE SEQUENCE</scope>
</reference>
<feature type="transmembrane region" description="Helical" evidence="1">
    <location>
        <begin position="12"/>
        <end position="32"/>
    </location>
</feature>
<evidence type="ECO:0000313" key="2">
    <source>
        <dbReference type="EMBL" id="CAB4548124.1"/>
    </source>
</evidence>
<proteinExistence type="predicted"/>
<organism evidence="2">
    <name type="scientific">freshwater metagenome</name>
    <dbReference type="NCBI Taxonomy" id="449393"/>
    <lineage>
        <taxon>unclassified sequences</taxon>
        <taxon>metagenomes</taxon>
        <taxon>ecological metagenomes</taxon>
    </lineage>
</organism>
<keyword evidence="1" id="KW-0812">Transmembrane</keyword>
<gene>
    <name evidence="2" type="ORF">UFOPK1433_00935</name>
    <name evidence="3" type="ORF">UFOPK1843_00209</name>
</gene>
<dbReference type="EMBL" id="CAEZUR010000010">
    <property type="protein sequence ID" value="CAB4601936.1"/>
    <property type="molecule type" value="Genomic_DNA"/>
</dbReference>
<keyword evidence="1" id="KW-1133">Transmembrane helix</keyword>
<accession>A0A6J6CAC6</accession>
<name>A0A6J6CAC6_9ZZZZ</name>
<feature type="transmembrane region" description="Helical" evidence="1">
    <location>
        <begin position="75"/>
        <end position="92"/>
    </location>
</feature>
<feature type="transmembrane region" description="Helical" evidence="1">
    <location>
        <begin position="98"/>
        <end position="117"/>
    </location>
</feature>
<dbReference type="AlphaFoldDB" id="A0A6J6CAC6"/>
<evidence type="ECO:0000256" key="1">
    <source>
        <dbReference type="SAM" id="Phobius"/>
    </source>
</evidence>
<evidence type="ECO:0000313" key="3">
    <source>
        <dbReference type="EMBL" id="CAB4601936.1"/>
    </source>
</evidence>